<reference evidence="1 2" key="1">
    <citation type="submission" date="2019-03" db="EMBL/GenBank/DDBJ databases">
        <title>Genomic Encyclopedia of Type Strains, Phase IV (KMG-IV): sequencing the most valuable type-strain genomes for metagenomic binning, comparative biology and taxonomic classification.</title>
        <authorList>
            <person name="Goeker M."/>
        </authorList>
    </citation>
    <scope>NUCLEOTIDE SEQUENCE [LARGE SCALE GENOMIC DNA]</scope>
    <source>
        <strain evidence="1 2">DSM 45775</strain>
    </source>
</reference>
<evidence type="ECO:0000313" key="2">
    <source>
        <dbReference type="Proteomes" id="UP000295705"/>
    </source>
</evidence>
<organism evidence="1 2">
    <name type="scientific">Actinomycetospora succinea</name>
    <dbReference type="NCBI Taxonomy" id="663603"/>
    <lineage>
        <taxon>Bacteria</taxon>
        <taxon>Bacillati</taxon>
        <taxon>Actinomycetota</taxon>
        <taxon>Actinomycetes</taxon>
        <taxon>Pseudonocardiales</taxon>
        <taxon>Pseudonocardiaceae</taxon>
        <taxon>Actinomycetospora</taxon>
    </lineage>
</organism>
<name>A0A4R6UR52_9PSEU</name>
<dbReference type="Pfam" id="PF19760">
    <property type="entry name" value="DUF6247"/>
    <property type="match status" value="1"/>
</dbReference>
<dbReference type="RefSeq" id="WP_133829524.1">
    <property type="nucleotide sequence ID" value="NZ_BAABHR010000054.1"/>
</dbReference>
<dbReference type="AlphaFoldDB" id="A0A4R6UR52"/>
<dbReference type="InterPro" id="IPR046214">
    <property type="entry name" value="DUF6247"/>
</dbReference>
<proteinExistence type="predicted"/>
<accession>A0A4R6UR52</accession>
<comment type="caution">
    <text evidence="1">The sequence shown here is derived from an EMBL/GenBank/DDBJ whole genome shotgun (WGS) entry which is preliminary data.</text>
</comment>
<dbReference type="OrthoDB" id="4762498at2"/>
<dbReference type="Proteomes" id="UP000295705">
    <property type="component" value="Unassembled WGS sequence"/>
</dbReference>
<evidence type="ECO:0000313" key="1">
    <source>
        <dbReference type="EMBL" id="TDQ47755.1"/>
    </source>
</evidence>
<dbReference type="EMBL" id="SNYO01000012">
    <property type="protein sequence ID" value="TDQ47755.1"/>
    <property type="molecule type" value="Genomic_DNA"/>
</dbReference>
<gene>
    <name evidence="1" type="ORF">EV188_11225</name>
</gene>
<keyword evidence="2" id="KW-1185">Reference proteome</keyword>
<sequence>MTLTITVERSGPAIRAALAKHRPEEGAAFEAEFREALDRARDTFDLAPVEAVLDRWWGIAAIRANPLTDAEKEQVAGVGRGDVDGLLARDDQGNWIRM</sequence>
<protein>
    <submittedName>
        <fullName evidence="1">Uncharacterized protein</fullName>
    </submittedName>
</protein>